<name>A0ABD5U6V4_9EURY</name>
<evidence type="ECO:0000256" key="1">
    <source>
        <dbReference type="SAM" id="Phobius"/>
    </source>
</evidence>
<keyword evidence="1" id="KW-1133">Transmembrane helix</keyword>
<proteinExistence type="predicted"/>
<dbReference type="Proteomes" id="UP001596406">
    <property type="component" value="Unassembled WGS sequence"/>
</dbReference>
<comment type="caution">
    <text evidence="3">The sequence shown here is derived from an EMBL/GenBank/DDBJ whole genome shotgun (WGS) entry which is preliminary data.</text>
</comment>
<keyword evidence="1" id="KW-0472">Membrane</keyword>
<keyword evidence="4" id="KW-1185">Reference proteome</keyword>
<evidence type="ECO:0000313" key="3">
    <source>
        <dbReference type="EMBL" id="MFC6834987.1"/>
    </source>
</evidence>
<dbReference type="EMBL" id="JBHSXM010000001">
    <property type="protein sequence ID" value="MFC6834987.1"/>
    <property type="molecule type" value="Genomic_DNA"/>
</dbReference>
<sequence>MPSPRPPPPTLVPDDATPVVCPYCERPLADERLRALHVAERHGTACTDEERAAAADASDEEADDLFVYHLKVIAAIVLVTFGITYTYVFVLV</sequence>
<evidence type="ECO:0000313" key="4">
    <source>
        <dbReference type="Proteomes" id="UP001596406"/>
    </source>
</evidence>
<dbReference type="Pfam" id="PF24166">
    <property type="entry name" value="DUF7410"/>
    <property type="match status" value="1"/>
</dbReference>
<protein>
    <recommendedName>
        <fullName evidence="2">DUF7410 domain-containing protein</fullName>
    </recommendedName>
</protein>
<organism evidence="3 4">
    <name type="scientific">Halomarina ordinaria</name>
    <dbReference type="NCBI Taxonomy" id="3033939"/>
    <lineage>
        <taxon>Archaea</taxon>
        <taxon>Methanobacteriati</taxon>
        <taxon>Methanobacteriota</taxon>
        <taxon>Stenosarchaea group</taxon>
        <taxon>Halobacteria</taxon>
        <taxon>Halobacteriales</taxon>
        <taxon>Natronomonadaceae</taxon>
        <taxon>Halomarina</taxon>
    </lineage>
</organism>
<feature type="domain" description="DUF7410" evidence="2">
    <location>
        <begin position="21"/>
        <end position="42"/>
    </location>
</feature>
<evidence type="ECO:0000259" key="2">
    <source>
        <dbReference type="Pfam" id="PF24166"/>
    </source>
</evidence>
<gene>
    <name evidence="3" type="ORF">ACFQHK_00525</name>
</gene>
<feature type="transmembrane region" description="Helical" evidence="1">
    <location>
        <begin position="66"/>
        <end position="90"/>
    </location>
</feature>
<keyword evidence="1" id="KW-0812">Transmembrane</keyword>
<dbReference type="AlphaFoldDB" id="A0ABD5U6V4"/>
<dbReference type="RefSeq" id="WP_304446697.1">
    <property type="nucleotide sequence ID" value="NZ_JARRAH010000001.1"/>
</dbReference>
<dbReference type="InterPro" id="IPR055833">
    <property type="entry name" value="DUF7410"/>
</dbReference>
<accession>A0ABD5U6V4</accession>
<reference evidence="3 4" key="1">
    <citation type="journal article" date="2019" name="Int. J. Syst. Evol. Microbiol.">
        <title>The Global Catalogue of Microorganisms (GCM) 10K type strain sequencing project: providing services to taxonomists for standard genome sequencing and annotation.</title>
        <authorList>
            <consortium name="The Broad Institute Genomics Platform"/>
            <consortium name="The Broad Institute Genome Sequencing Center for Infectious Disease"/>
            <person name="Wu L."/>
            <person name="Ma J."/>
        </authorList>
    </citation>
    <scope>NUCLEOTIDE SEQUENCE [LARGE SCALE GENOMIC DNA]</scope>
    <source>
        <strain evidence="3 4">PSRA2</strain>
    </source>
</reference>